<dbReference type="Pfam" id="PF00028">
    <property type="entry name" value="Cadherin"/>
    <property type="match status" value="9"/>
</dbReference>
<evidence type="ECO:0000256" key="1">
    <source>
        <dbReference type="ARBA" id="ARBA00004370"/>
    </source>
</evidence>
<evidence type="ECO:0000256" key="7">
    <source>
        <dbReference type="ARBA" id="ARBA00023136"/>
    </source>
</evidence>
<dbReference type="InterPro" id="IPR001791">
    <property type="entry name" value="Laminin_G"/>
</dbReference>
<keyword evidence="3" id="KW-0677">Repeat</keyword>
<evidence type="ECO:0000313" key="16">
    <source>
        <dbReference type="EMBL" id="PIC39940.1"/>
    </source>
</evidence>
<feature type="domain" description="Cadherin" evidence="15">
    <location>
        <begin position="1763"/>
        <end position="1859"/>
    </location>
</feature>
<organism evidence="16 17">
    <name type="scientific">Caenorhabditis nigoni</name>
    <dbReference type="NCBI Taxonomy" id="1611254"/>
    <lineage>
        <taxon>Eukaryota</taxon>
        <taxon>Metazoa</taxon>
        <taxon>Ecdysozoa</taxon>
        <taxon>Nematoda</taxon>
        <taxon>Chromadorea</taxon>
        <taxon>Rhabditida</taxon>
        <taxon>Rhabditina</taxon>
        <taxon>Rhabditomorpha</taxon>
        <taxon>Rhabditoidea</taxon>
        <taxon>Rhabditidae</taxon>
        <taxon>Peloderinae</taxon>
        <taxon>Caenorhabditis</taxon>
    </lineage>
</organism>
<dbReference type="GO" id="GO:0007156">
    <property type="term" value="P:homophilic cell adhesion via plasma membrane adhesion molecules"/>
    <property type="evidence" value="ECO:0007669"/>
    <property type="project" value="InterPro"/>
</dbReference>
<evidence type="ECO:0000256" key="9">
    <source>
        <dbReference type="PROSITE-ProRule" id="PRU00043"/>
    </source>
</evidence>
<name>A0A2G5UK71_9PELO</name>
<feature type="domain" description="Cadherin" evidence="15">
    <location>
        <begin position="1941"/>
        <end position="2048"/>
    </location>
</feature>
<feature type="signal peptide" evidence="13">
    <location>
        <begin position="1"/>
        <end position="22"/>
    </location>
</feature>
<keyword evidence="6 12" id="KW-1133">Transmembrane helix</keyword>
<feature type="domain" description="Cadherin" evidence="15">
    <location>
        <begin position="637"/>
        <end position="733"/>
    </location>
</feature>
<dbReference type="InterPro" id="IPR015919">
    <property type="entry name" value="Cadherin-like_sf"/>
</dbReference>
<evidence type="ECO:0000256" key="8">
    <source>
        <dbReference type="ARBA" id="ARBA00023180"/>
    </source>
</evidence>
<dbReference type="SUPFAM" id="SSF49899">
    <property type="entry name" value="Concanavalin A-like lectins/glucanases"/>
    <property type="match status" value="1"/>
</dbReference>
<evidence type="ECO:0000256" key="6">
    <source>
        <dbReference type="ARBA" id="ARBA00022989"/>
    </source>
</evidence>
<keyword evidence="7 12" id="KW-0472">Membrane</keyword>
<dbReference type="FunFam" id="2.60.40.60:FF:000430">
    <property type="entry name" value="Cadherin 3"/>
    <property type="match status" value="1"/>
</dbReference>
<dbReference type="PANTHER" id="PTHR24026">
    <property type="entry name" value="FAT ATYPICAL CADHERIN-RELATED"/>
    <property type="match status" value="1"/>
</dbReference>
<dbReference type="SMART" id="SM00112">
    <property type="entry name" value="CA"/>
    <property type="match status" value="13"/>
</dbReference>
<feature type="region of interest" description="Disordered" evidence="11">
    <location>
        <begin position="1013"/>
        <end position="1034"/>
    </location>
</feature>
<dbReference type="Proteomes" id="UP000230233">
    <property type="component" value="Chromosome III"/>
</dbReference>
<dbReference type="PROSITE" id="PS00232">
    <property type="entry name" value="CADHERIN_1"/>
    <property type="match status" value="7"/>
</dbReference>
<evidence type="ECO:0000256" key="2">
    <source>
        <dbReference type="ARBA" id="ARBA00022692"/>
    </source>
</evidence>
<feature type="domain" description="Cadherin" evidence="15">
    <location>
        <begin position="1280"/>
        <end position="1369"/>
    </location>
</feature>
<evidence type="ECO:0000256" key="11">
    <source>
        <dbReference type="SAM" id="MobiDB-lite"/>
    </source>
</evidence>
<dbReference type="GO" id="GO:0005886">
    <property type="term" value="C:plasma membrane"/>
    <property type="evidence" value="ECO:0007669"/>
    <property type="project" value="InterPro"/>
</dbReference>
<comment type="subcellular location">
    <subcellularLocation>
        <location evidence="1">Membrane</location>
    </subcellularLocation>
</comment>
<comment type="caution">
    <text evidence="16">The sequence shown here is derived from an EMBL/GenBank/DDBJ whole genome shotgun (WGS) entry which is preliminary data.</text>
</comment>
<dbReference type="PROSITE" id="PS50268">
    <property type="entry name" value="CADHERIN_2"/>
    <property type="match status" value="13"/>
</dbReference>
<dbReference type="CDD" id="cd11304">
    <property type="entry name" value="Cadherin_repeat"/>
    <property type="match status" value="12"/>
</dbReference>
<feature type="domain" description="Cadherin" evidence="15">
    <location>
        <begin position="24"/>
        <end position="113"/>
    </location>
</feature>
<dbReference type="Gene3D" id="2.60.40.60">
    <property type="entry name" value="Cadherins"/>
    <property type="match status" value="13"/>
</dbReference>
<reference evidence="17" key="1">
    <citation type="submission" date="2017-10" db="EMBL/GenBank/DDBJ databases">
        <title>Rapid genome shrinkage in a self-fertile nematode reveals novel sperm competition proteins.</title>
        <authorList>
            <person name="Yin D."/>
            <person name="Schwarz E.M."/>
            <person name="Thomas C.G."/>
            <person name="Felde R.L."/>
            <person name="Korf I.F."/>
            <person name="Cutter A.D."/>
            <person name="Schartner C.M."/>
            <person name="Ralston E.J."/>
            <person name="Meyer B.J."/>
            <person name="Haag E.S."/>
        </authorList>
    </citation>
    <scope>NUCLEOTIDE SEQUENCE [LARGE SCALE GENOMIC DNA]</scope>
    <source>
        <strain evidence="17">JU1422</strain>
    </source>
</reference>
<proteinExistence type="predicted"/>
<evidence type="ECO:0000256" key="4">
    <source>
        <dbReference type="ARBA" id="ARBA00022837"/>
    </source>
</evidence>
<dbReference type="SMART" id="SM00282">
    <property type="entry name" value="LamG"/>
    <property type="match status" value="1"/>
</dbReference>
<dbReference type="GO" id="GO:0005509">
    <property type="term" value="F:calcium ion binding"/>
    <property type="evidence" value="ECO:0007669"/>
    <property type="project" value="UniProtKB-UniRule"/>
</dbReference>
<feature type="chain" id="PRO_5013566277" evidence="13">
    <location>
        <begin position="23"/>
        <end position="3247"/>
    </location>
</feature>
<dbReference type="OrthoDB" id="6252479at2759"/>
<dbReference type="SUPFAM" id="SSF49313">
    <property type="entry name" value="Cadherin-like"/>
    <property type="match status" value="14"/>
</dbReference>
<dbReference type="Pfam" id="PF25374">
    <property type="entry name" value="Cadherin_FAT4_N"/>
    <property type="match status" value="1"/>
</dbReference>
<feature type="domain" description="Laminin G" evidence="14">
    <location>
        <begin position="2937"/>
        <end position="3114"/>
    </location>
</feature>
<evidence type="ECO:0000256" key="13">
    <source>
        <dbReference type="SAM" id="SignalP"/>
    </source>
</evidence>
<feature type="domain" description="Cadherin" evidence="15">
    <location>
        <begin position="243"/>
        <end position="327"/>
    </location>
</feature>
<evidence type="ECO:0000256" key="5">
    <source>
        <dbReference type="ARBA" id="ARBA00022889"/>
    </source>
</evidence>
<feature type="domain" description="Cadherin" evidence="15">
    <location>
        <begin position="1684"/>
        <end position="1762"/>
    </location>
</feature>
<dbReference type="FunFam" id="2.60.40.60:FF:000408">
    <property type="entry name" value="Cadherin 3"/>
    <property type="match status" value="1"/>
</dbReference>
<dbReference type="Pfam" id="PF02210">
    <property type="entry name" value="Laminin_G_2"/>
    <property type="match status" value="1"/>
</dbReference>
<dbReference type="Gene3D" id="2.60.120.200">
    <property type="match status" value="1"/>
</dbReference>
<evidence type="ECO:0000256" key="12">
    <source>
        <dbReference type="SAM" id="Phobius"/>
    </source>
</evidence>
<feature type="transmembrane region" description="Helical" evidence="12">
    <location>
        <begin position="3131"/>
        <end position="3152"/>
    </location>
</feature>
<keyword evidence="5" id="KW-0130">Cell adhesion</keyword>
<feature type="domain" description="Cadherin" evidence="15">
    <location>
        <begin position="2149"/>
        <end position="2248"/>
    </location>
</feature>
<keyword evidence="4 9" id="KW-0106">Calcium</keyword>
<dbReference type="CDD" id="cd00110">
    <property type="entry name" value="LamG"/>
    <property type="match status" value="1"/>
</dbReference>
<evidence type="ECO:0000256" key="3">
    <source>
        <dbReference type="ARBA" id="ARBA00022737"/>
    </source>
</evidence>
<dbReference type="InterPro" id="IPR013320">
    <property type="entry name" value="ConA-like_dom_sf"/>
</dbReference>
<dbReference type="FunFam" id="2.60.40.60:FF:000102">
    <property type="entry name" value="Dachsous cadherin-related 1b"/>
    <property type="match status" value="1"/>
</dbReference>
<evidence type="ECO:0000256" key="10">
    <source>
        <dbReference type="PROSITE-ProRule" id="PRU00122"/>
    </source>
</evidence>
<evidence type="ECO:0000313" key="17">
    <source>
        <dbReference type="Proteomes" id="UP000230233"/>
    </source>
</evidence>
<evidence type="ECO:0000259" key="14">
    <source>
        <dbReference type="PROSITE" id="PS50025"/>
    </source>
</evidence>
<dbReference type="InterPro" id="IPR020894">
    <property type="entry name" value="Cadherin_CS"/>
</dbReference>
<dbReference type="FunFam" id="2.60.40.60:FF:000470">
    <property type="entry name" value="Cadherin 3"/>
    <property type="match status" value="1"/>
</dbReference>
<gene>
    <name evidence="16" type="primary">Cni-cdh-3</name>
    <name evidence="16" type="synonym">Cnig_chr_III.g11463</name>
    <name evidence="16" type="ORF">B9Z55_011463</name>
</gene>
<dbReference type="PRINTS" id="PR00205">
    <property type="entry name" value="CADHERIN"/>
</dbReference>
<keyword evidence="13" id="KW-0732">Signal</keyword>
<accession>A0A2G5UK71</accession>
<dbReference type="InterPro" id="IPR002126">
    <property type="entry name" value="Cadherin-like_dom"/>
</dbReference>
<dbReference type="EMBL" id="PDUG01000003">
    <property type="protein sequence ID" value="PIC39940.1"/>
    <property type="molecule type" value="Genomic_DNA"/>
</dbReference>
<feature type="domain" description="Cadherin" evidence="15">
    <location>
        <begin position="114"/>
        <end position="226"/>
    </location>
</feature>
<feature type="compositionally biased region" description="Low complexity" evidence="11">
    <location>
        <begin position="1013"/>
        <end position="1032"/>
    </location>
</feature>
<keyword evidence="17" id="KW-1185">Reference proteome</keyword>
<feature type="domain" description="Cadherin" evidence="15">
    <location>
        <begin position="734"/>
        <end position="828"/>
    </location>
</feature>
<feature type="domain" description="Cadherin" evidence="15">
    <location>
        <begin position="2257"/>
        <end position="2331"/>
    </location>
</feature>
<comment type="caution">
    <text evidence="10">Lacks conserved residue(s) required for the propagation of feature annotation.</text>
</comment>
<dbReference type="FunFam" id="2.60.40.60:FF:000035">
    <property type="entry name" value="Protocadherin Fat 3"/>
    <property type="match status" value="1"/>
</dbReference>
<dbReference type="STRING" id="1611254.A0A2G5UK71"/>
<dbReference type="PROSITE" id="PS50025">
    <property type="entry name" value="LAM_G_DOMAIN"/>
    <property type="match status" value="1"/>
</dbReference>
<feature type="domain" description="Cadherin" evidence="15">
    <location>
        <begin position="1557"/>
        <end position="1656"/>
    </location>
</feature>
<dbReference type="PANTHER" id="PTHR24026:SF136">
    <property type="entry name" value="PROTOCADHERIN-23"/>
    <property type="match status" value="1"/>
</dbReference>
<evidence type="ECO:0000259" key="15">
    <source>
        <dbReference type="PROSITE" id="PS50268"/>
    </source>
</evidence>
<keyword evidence="2 12" id="KW-0812">Transmembrane</keyword>
<protein>
    <submittedName>
        <fullName evidence="16">Uncharacterized protein</fullName>
    </submittedName>
</protein>
<sequence>MTIRHSILLVFLLTLIFKFSRQFSEETVKFSIAEDAPIDTIIGHLTPENGYSYRLSRGNSKIKFNEETLEFSVSSPLDRESENAIDMLIVSSPPSIIHVLIDILDINDNPPKFPLETQNVEIPETAPIGWRVPISGATDPDQGKNGSIGKYELDEITVDGDTRTPPFRLLESDGFVYLEVVGILDREARDFYSMRLTATDEGVPELSASCLLTIRILDINDNPPDFGIRQINLKWNGQKNAKLFRLNATDADFGDNGKLNYRIQGGEEMFGILEEGNERFLVTKNSTKCSPICEFVIEAKDSGIPPLATTLNVVVQMEYGNEHEPNINIRFYPSDFPFIVVQPEDVNGKTLAILSLTDPDGPLGPSSKIWIDSGNDQSIFSLISRQSINILTLKNVDLAEKEEYTLEFAANDGQGPEEKICRRSLKIFFKKFVKSTVIQVAKEIHVELERDTVAGSFVAHVEANCSEMCRFELQQASDVFRIDGMNGIIVTSSELPSDVSSYHLPIRIHPPPPSTQILETDVFVKILQTTSIPKNLIRSPDPPVHLKRAYTFDTWQNVTVGTVVGKLPKAQIYSTKDLESELGVFPDGSIFVGKSISGDLVRLEVVLENRNTTQTSLVTVILKPLNRHSPICADTKIRVLESENPGNFVGKLHAMDADSGINGVVTYRVLEDSKIFHVDTMSGKLRILKNLDTETQRNYTIFYEARDSGSPQRITNCSAQIFVEDVNDNAPKFTSSFYSAKISGKSNETVAIVHADDEDVTPENRRIQYRLLNHQDAFHVDSESGKVTTIQNLPKSFGSRINVSIEAVNVDSDNFLSSKTFLLITVVNSTKLDVHLNSDDVVRIHKNDRIGSKIGKLDVTSSDSVFWRTDDSRIHLDSSGNFILIQNLKRNSMKNFNVILTSQNSANSEISEKILNFKIEFMNSDRNSEVPEILEIPMNPTSSEVLNLESENWKIAKIILENPEENSEDVKNIFVLENQILRKSENRTTSDAYVILETNDERSNPQFKILHVTSQSSSTSPTPTSSECTSSSAHLITPPATVPLPRGCQNVSLQNPKTLQIHKDTLLIPTQSEIISHVDLVSTSSKKPFMMTLIKDEQSEDVRFATSSVLMLLSSVHQIGASFGRVTAESGYRIRYFLIGTDTISIDADTGELFLKKRFYKNLNDILIVAVIPKGIAKTKVTIEVVEDHLTLPKTNFLLLVPSESLKSENSLGAIRIPRDDVIIDVIDDFFYVRDSEIYAKKHFTPSNPLYELSGIVKKGKLSTKINVTLFFGNSENSKKENELIFEVEENSKVGTVVGIVPNAPHSKYRLIDANCGLEIDKNGIIRTTKTFDRESQNLLKTKMIEPAENRIFDLLIFIKDVNDNPPEILNAPAKIIVSKDLEYQLIFEDPDAFSDFNFHVVDGDSLGHLEISDSGVLRLQNLPSESFNATIRIQDQRPPFQVNSDDVTIEFLVDSDDVGFQCEDAEFYVTSDVVGVMKASQKATWRILNPRGAFKIDPISGDIQKTSNFLTNGIQKNDVVELKIQAISYDAEDSGFCTARIFILEDSEDPKILKFENFTFHFSVLESSDRFLEVGRISLDSEDSTSDNVEFRILNDDFNFTISPFDGVLYTNSPLDFETIKSYNLTIEASTSSGTSSECHVIIDVIDENDEVPRFITGDLVNLWVREEQKEVSYPLVIGSSIAEDLDENSVVTYSILSGNTSLFALNSTTGDILSLTPLDREESALHEILIEAKDSGFPSLSATSRILIHVEDVNDNAPEFDQPSYYVNIKEDAQIGVKILRIQATDADLNSVLQYSWDSEGDVVPFRIDVATGWITVAGKLEEGIFEYRILVSDGERFSRASLEIEVEDVNDHSPVILNSNLDVYVPESSSSEDVIHVIDVSDLDSNDHLKFSLNNTNFKISDLGEIIQTPESQYPSSIRVTVVDDVGHVANSEYRFFKKSKNGFPVFTEKMEMVTVREHETQELAVFRAKSAGVVRYSIVSKCKEHLEIEPVSGILKTRASLDREKFSECPVFVIATSFVDNKPLQAITKTLIKILDINDNSPRFSQQVYKFNVTENSGPTFIGHVIARDADSGSRIFYEIVSGDPNHEFVISDNGQIDSIRDLDRESKSEYRLILEAFDDGKPRRRGNTTVLIRVLDEDDNAPRFSRIFHVEIPEDVAVGKEIIQLTASDSDEISNHKFEFEGSGEVVPFQVEQETGRVFVNDTLDFEKKSSYRIKVRLTDGAWLIETSLFINIKDVNDNFPIFKKPEYIFVSSKNSSEIGVLHASDLDSGANGKITYSLTSPFFRIHPDSGSLTKLRPLPDDVTVLEVVAMDHGAPRLQNSVKVYVAEDVRIQKLRNSAKSGDVIGEGFSSGALLVPRGIATVTREGILKLKKSPEDLWILENTTMTSYVVVEDSEIQNPEILNLTSSESRINFSECVNPGIPGFHISKTGFFHSNDSRSVHVTCHDDLWPRRLQNLTLNIRKAPESPETPEAETMIFKKSKFSKNSNLPESLDLKISSESPPGTVLWTTKNSISMENNKFFNLSNGNLILKTLLDSEATQLEIFDTDHKRTTITIHPQHDIPACPVFPHEFYFFENPKDLEIFNFKFPDNSEVLKTCRMEIEDQRKVPLFHVNGSRILSLRRLQPGTYQFSLVLKSSRCHVTITVTPERPPAHQTLPTVVFASSQNPLFHLPRGFDLKSSIFTVSTDSGEVRSRGILEKDRIYQLGAIRIFTEDSEDSESTNLTSSEDSEASGSFKNLEKEAVQFSIFSRKSGISKLLHNLRDAYSDMKIHLLATWQHSEDVKYDIILGVVDRNEVVVTASEVQKTLTSFFKKHRQTYLDFLGFSSEDICSDVICIQKNATCQRTLEKRTLDSRRILEVPEGNLVGKCFCENGECEEEAPEVLKDDVDSENCDDVDCGASGSCNMDNGRPICRCKTGNFGFESFYSCEKFDDVFSTSSGGILEIAMKNSSSDFDFCESCDGKIQKIEMDFRTSREGNSEILRVEFGKQTSIIELHSGSIQFSISDEFTRPIETKIEKPRGVNDGRWHRLQLQMSDDGRRISIQIDGRGKEVKSRIPLPMLFTSRRIQIKMSPGFCFRRLLAQNQWIHPQYPKNQYFEVSTSSKISATCQFESSRSSGLFTNTTTWILLSMLCFISLIALSLCILAIRRRWNQKTTSEESHGWKKATEIDAFAVPRRVGGHINRSMVRSPDDDTYDVAEGYGTQMKSTSTDDMSNHIYTSSASRRYQPKLYRRDGHINMAYL</sequence>
<dbReference type="FunFam" id="2.60.40.60:FF:000092">
    <property type="entry name" value="Protocadherin 8"/>
    <property type="match status" value="3"/>
</dbReference>
<keyword evidence="8" id="KW-0325">Glycoprotein</keyword>
<dbReference type="FunFam" id="2.60.40.60:FF:000496">
    <property type="entry name" value="Cadherin 3"/>
    <property type="match status" value="1"/>
</dbReference>
<feature type="domain" description="Cadherin" evidence="15">
    <location>
        <begin position="2049"/>
        <end position="2149"/>
    </location>
</feature>